<comment type="caution">
    <text evidence="2">The sequence shown here is derived from an EMBL/GenBank/DDBJ whole genome shotgun (WGS) entry which is preliminary data.</text>
</comment>
<proteinExistence type="predicted"/>
<accession>A0A5B7H8V1</accession>
<feature type="compositionally biased region" description="Polar residues" evidence="1">
    <location>
        <begin position="43"/>
        <end position="72"/>
    </location>
</feature>
<sequence>MQVKICRNASLWAPRSPLLCGHRNSEPHPAAKPRGTSGPGVTRVTSEPVTPSAAPQSHTRGVHATSSPTTRPQGFLSHLVQGH</sequence>
<protein>
    <submittedName>
        <fullName evidence="2">Uncharacterized protein</fullName>
    </submittedName>
</protein>
<evidence type="ECO:0000313" key="2">
    <source>
        <dbReference type="EMBL" id="MPC69101.1"/>
    </source>
</evidence>
<reference evidence="2 3" key="1">
    <citation type="submission" date="2019-05" db="EMBL/GenBank/DDBJ databases">
        <title>Another draft genome of Portunus trituberculatus and its Hox gene families provides insights of decapod evolution.</title>
        <authorList>
            <person name="Jeong J.-H."/>
            <person name="Song I."/>
            <person name="Kim S."/>
            <person name="Choi T."/>
            <person name="Kim D."/>
            <person name="Ryu S."/>
            <person name="Kim W."/>
        </authorList>
    </citation>
    <scope>NUCLEOTIDE SEQUENCE [LARGE SCALE GENOMIC DNA]</scope>
    <source>
        <tissue evidence="2">Muscle</tissue>
    </source>
</reference>
<evidence type="ECO:0000313" key="3">
    <source>
        <dbReference type="Proteomes" id="UP000324222"/>
    </source>
</evidence>
<gene>
    <name evidence="2" type="ORF">E2C01_063316</name>
</gene>
<name>A0A5B7H8V1_PORTR</name>
<feature type="region of interest" description="Disordered" evidence="1">
    <location>
        <begin position="16"/>
        <end position="83"/>
    </location>
</feature>
<evidence type="ECO:0000256" key="1">
    <source>
        <dbReference type="SAM" id="MobiDB-lite"/>
    </source>
</evidence>
<dbReference type="AlphaFoldDB" id="A0A5B7H8V1"/>
<dbReference type="Proteomes" id="UP000324222">
    <property type="component" value="Unassembled WGS sequence"/>
</dbReference>
<keyword evidence="3" id="KW-1185">Reference proteome</keyword>
<organism evidence="2 3">
    <name type="scientific">Portunus trituberculatus</name>
    <name type="common">Swimming crab</name>
    <name type="synonym">Neptunus trituberculatus</name>
    <dbReference type="NCBI Taxonomy" id="210409"/>
    <lineage>
        <taxon>Eukaryota</taxon>
        <taxon>Metazoa</taxon>
        <taxon>Ecdysozoa</taxon>
        <taxon>Arthropoda</taxon>
        <taxon>Crustacea</taxon>
        <taxon>Multicrustacea</taxon>
        <taxon>Malacostraca</taxon>
        <taxon>Eumalacostraca</taxon>
        <taxon>Eucarida</taxon>
        <taxon>Decapoda</taxon>
        <taxon>Pleocyemata</taxon>
        <taxon>Brachyura</taxon>
        <taxon>Eubrachyura</taxon>
        <taxon>Portunoidea</taxon>
        <taxon>Portunidae</taxon>
        <taxon>Portuninae</taxon>
        <taxon>Portunus</taxon>
    </lineage>
</organism>
<dbReference type="EMBL" id="VSRR010028880">
    <property type="protein sequence ID" value="MPC69101.1"/>
    <property type="molecule type" value="Genomic_DNA"/>
</dbReference>